<dbReference type="EMBL" id="JALNMH010000016">
    <property type="protein sequence ID" value="MCK7595338.1"/>
    <property type="molecule type" value="Genomic_DNA"/>
</dbReference>
<proteinExistence type="predicted"/>
<protein>
    <submittedName>
        <fullName evidence="1">DUF3592 domain-containing protein</fullName>
    </submittedName>
</protein>
<evidence type="ECO:0000313" key="1">
    <source>
        <dbReference type="EMBL" id="MCK7595338.1"/>
    </source>
</evidence>
<comment type="caution">
    <text evidence="1">The sequence shown here is derived from an EMBL/GenBank/DDBJ whole genome shotgun (WGS) entry which is preliminary data.</text>
</comment>
<organism evidence="1 2">
    <name type="scientific">Pseudomarimonas salicorniae</name>
    <dbReference type="NCBI Taxonomy" id="2933270"/>
    <lineage>
        <taxon>Bacteria</taxon>
        <taxon>Pseudomonadati</taxon>
        <taxon>Pseudomonadota</taxon>
        <taxon>Gammaproteobacteria</taxon>
        <taxon>Lysobacterales</taxon>
        <taxon>Lysobacteraceae</taxon>
        <taxon>Pseudomarimonas</taxon>
    </lineage>
</organism>
<evidence type="ECO:0000313" key="2">
    <source>
        <dbReference type="Proteomes" id="UP001431449"/>
    </source>
</evidence>
<dbReference type="RefSeq" id="WP_248211209.1">
    <property type="nucleotide sequence ID" value="NZ_JALNMH010000016.1"/>
</dbReference>
<name>A0ABT0GLC5_9GAMM</name>
<keyword evidence="2" id="KW-1185">Reference proteome</keyword>
<sequence>MGRGWSLLFGIGFLVGAAWASQRSLEYRRHGVVVEGEVVKVDARVTRDGSSLSYSERAVVRYTPSNGGPARTLEFHWATPLLGGHEPGERVRVRYLPDEADAAREDSLLFDWLLPVVLACLGLAGLTGRLRWSRHEEHVLWRSSDN</sequence>
<gene>
    <name evidence="1" type="ORF">M0G41_16890</name>
</gene>
<accession>A0ABT0GLC5</accession>
<reference evidence="1" key="1">
    <citation type="submission" date="2022-04" db="EMBL/GenBank/DDBJ databases">
        <title>Lysobacter sp. CAU 1642 isolated from sea sand.</title>
        <authorList>
            <person name="Kim W."/>
        </authorList>
    </citation>
    <scope>NUCLEOTIDE SEQUENCE</scope>
    <source>
        <strain evidence="1">CAU 1642</strain>
    </source>
</reference>
<dbReference type="Proteomes" id="UP001431449">
    <property type="component" value="Unassembled WGS sequence"/>
</dbReference>